<feature type="region of interest" description="Disordered" evidence="1">
    <location>
        <begin position="29"/>
        <end position="66"/>
    </location>
</feature>
<sequence length="91" mass="10735">MEFYNVNRIANNQYLRDLEASERNQNCYATRNEWERGKKDGTPPSPFQPYTSPDAPKGSNGAESRKMKDTEIYCQNLRRKCFDQQITVFLY</sequence>
<gene>
    <name evidence="2" type="ORF">TNCV_5076721</name>
</gene>
<accession>A0A8X6VCL0</accession>
<dbReference type="Proteomes" id="UP000887159">
    <property type="component" value="Unassembled WGS sequence"/>
</dbReference>
<reference evidence="2" key="1">
    <citation type="submission" date="2020-08" db="EMBL/GenBank/DDBJ databases">
        <title>Multicomponent nature underlies the extraordinary mechanical properties of spider dragline silk.</title>
        <authorList>
            <person name="Kono N."/>
            <person name="Nakamura H."/>
            <person name="Mori M."/>
            <person name="Yoshida Y."/>
            <person name="Ohtoshi R."/>
            <person name="Malay A.D."/>
            <person name="Moran D.A.P."/>
            <person name="Tomita M."/>
            <person name="Numata K."/>
            <person name="Arakawa K."/>
        </authorList>
    </citation>
    <scope>NUCLEOTIDE SEQUENCE</scope>
</reference>
<comment type="caution">
    <text evidence="2">The sequence shown here is derived from an EMBL/GenBank/DDBJ whole genome shotgun (WGS) entry which is preliminary data.</text>
</comment>
<name>A0A8X6VCL0_TRICX</name>
<feature type="compositionally biased region" description="Basic and acidic residues" evidence="1">
    <location>
        <begin position="32"/>
        <end position="41"/>
    </location>
</feature>
<protein>
    <submittedName>
        <fullName evidence="2">Uncharacterized protein</fullName>
    </submittedName>
</protein>
<proteinExistence type="predicted"/>
<keyword evidence="3" id="KW-1185">Reference proteome</keyword>
<dbReference type="EMBL" id="BMAU01021225">
    <property type="protein sequence ID" value="GFY01205.1"/>
    <property type="molecule type" value="Genomic_DNA"/>
</dbReference>
<evidence type="ECO:0000313" key="3">
    <source>
        <dbReference type="Proteomes" id="UP000887159"/>
    </source>
</evidence>
<dbReference type="AlphaFoldDB" id="A0A8X6VCL0"/>
<organism evidence="2 3">
    <name type="scientific">Trichonephila clavipes</name>
    <name type="common">Golden silk orbweaver</name>
    <name type="synonym">Nephila clavipes</name>
    <dbReference type="NCBI Taxonomy" id="2585209"/>
    <lineage>
        <taxon>Eukaryota</taxon>
        <taxon>Metazoa</taxon>
        <taxon>Ecdysozoa</taxon>
        <taxon>Arthropoda</taxon>
        <taxon>Chelicerata</taxon>
        <taxon>Arachnida</taxon>
        <taxon>Araneae</taxon>
        <taxon>Araneomorphae</taxon>
        <taxon>Entelegynae</taxon>
        <taxon>Araneoidea</taxon>
        <taxon>Nephilidae</taxon>
        <taxon>Trichonephila</taxon>
    </lineage>
</organism>
<evidence type="ECO:0000256" key="1">
    <source>
        <dbReference type="SAM" id="MobiDB-lite"/>
    </source>
</evidence>
<evidence type="ECO:0000313" key="2">
    <source>
        <dbReference type="EMBL" id="GFY01205.1"/>
    </source>
</evidence>